<dbReference type="OrthoDB" id="1055148at2759"/>
<sequence>MISIPAFQGFSATTLIFSFLVLTVGFYVLFFSGGYKFSPRSPTLVREGYPVLGALRFFTARWDFFQHARTQSPTGNFSFFLGKHPVVGLTGTDGRRVFFDSRELGFAEGYAVLFGQSASVNSDKEFSGPGGYFSRRIAQMLKADRFNDSMPKLLADTQAAMKKLKNDPLGMTDPFESIYRLVYQLTIRMVACDDIAEDPELLEKSLHLYQFIESSSTPAVVLYPWFPSSGIISRTIAGGKLYMMIKRIVDNRHKTGQRREDPLQTLVDIGDGVPRIIEFIVGALFAGLLNSGINAAWVLCYLAKSPEWTANVREEIQFVAAKYATDKDAPLVEQLADIPREAWESEFPMIELCLKDSIRLQLLGTAFRKNVSGRDLDIGNGQVIPPGAFVTYHTGDIHLDPEVYTDPHEWDPSRYLPSRAEDKKVPYGYMGWGLSRHPCLGMRFAKFEQNIITAFFLATFDYELTDKSGTPVPKTPPVDFNGHSAQKPSQRVFLKYKQR</sequence>
<name>A0A9P7YNF1_9HELO</name>
<dbReference type="PANTHER" id="PTHR24304">
    <property type="entry name" value="CYTOCHROME P450 FAMILY 7"/>
    <property type="match status" value="1"/>
</dbReference>
<dbReference type="Proteomes" id="UP000824998">
    <property type="component" value="Unassembled WGS sequence"/>
</dbReference>
<evidence type="ECO:0000313" key="8">
    <source>
        <dbReference type="EMBL" id="KAG9236781.1"/>
    </source>
</evidence>
<keyword evidence="9" id="KW-1185">Reference proteome</keyword>
<comment type="cofactor">
    <cofactor evidence="1 6">
        <name>heme</name>
        <dbReference type="ChEBI" id="CHEBI:30413"/>
    </cofactor>
</comment>
<dbReference type="InterPro" id="IPR002403">
    <property type="entry name" value="Cyt_P450_E_grp-IV"/>
</dbReference>
<dbReference type="SUPFAM" id="SSF48264">
    <property type="entry name" value="Cytochrome P450"/>
    <property type="match status" value="1"/>
</dbReference>
<evidence type="ECO:0000313" key="9">
    <source>
        <dbReference type="Proteomes" id="UP000824998"/>
    </source>
</evidence>
<dbReference type="AlphaFoldDB" id="A0A9P7YNF1"/>
<dbReference type="InterPro" id="IPR001128">
    <property type="entry name" value="Cyt_P450"/>
</dbReference>
<comment type="similarity">
    <text evidence="2">Belongs to the cytochrome P450 family.</text>
</comment>
<evidence type="ECO:0000256" key="6">
    <source>
        <dbReference type="PIRSR" id="PIRSR602403-1"/>
    </source>
</evidence>
<dbReference type="GO" id="GO:0005506">
    <property type="term" value="F:iron ion binding"/>
    <property type="evidence" value="ECO:0007669"/>
    <property type="project" value="InterPro"/>
</dbReference>
<keyword evidence="4 6" id="KW-0479">Metal-binding</keyword>
<comment type="caution">
    <text evidence="8">The sequence shown here is derived from an EMBL/GenBank/DDBJ whole genome shotgun (WGS) entry which is preliminary data.</text>
</comment>
<keyword evidence="7" id="KW-0472">Membrane</keyword>
<keyword evidence="7" id="KW-0812">Transmembrane</keyword>
<dbReference type="GO" id="GO:0020037">
    <property type="term" value="F:heme binding"/>
    <property type="evidence" value="ECO:0007669"/>
    <property type="project" value="InterPro"/>
</dbReference>
<gene>
    <name evidence="8" type="ORF">BJ875DRAFT_203553</name>
</gene>
<protein>
    <submittedName>
        <fullName evidence="8">Cytochrome P450</fullName>
    </submittedName>
</protein>
<dbReference type="PANTHER" id="PTHR24304:SF2">
    <property type="entry name" value="24-HYDROXYCHOLESTEROL 7-ALPHA-HYDROXYLASE"/>
    <property type="match status" value="1"/>
</dbReference>
<keyword evidence="3 6" id="KW-0349">Heme</keyword>
<accession>A0A9P7YNF1</accession>
<feature type="binding site" description="axial binding residue" evidence="6">
    <location>
        <position position="439"/>
    </location>
    <ligand>
        <name>heme</name>
        <dbReference type="ChEBI" id="CHEBI:30413"/>
    </ligand>
    <ligandPart>
        <name>Fe</name>
        <dbReference type="ChEBI" id="CHEBI:18248"/>
    </ligandPart>
</feature>
<evidence type="ECO:0000256" key="2">
    <source>
        <dbReference type="ARBA" id="ARBA00010617"/>
    </source>
</evidence>
<dbReference type="CDD" id="cd00302">
    <property type="entry name" value="cytochrome_P450"/>
    <property type="match status" value="1"/>
</dbReference>
<evidence type="ECO:0000256" key="5">
    <source>
        <dbReference type="ARBA" id="ARBA00023004"/>
    </source>
</evidence>
<evidence type="ECO:0000256" key="4">
    <source>
        <dbReference type="ARBA" id="ARBA00022723"/>
    </source>
</evidence>
<keyword evidence="7" id="KW-1133">Transmembrane helix</keyword>
<evidence type="ECO:0000256" key="7">
    <source>
        <dbReference type="SAM" id="Phobius"/>
    </source>
</evidence>
<dbReference type="EMBL" id="MU251399">
    <property type="protein sequence ID" value="KAG9236781.1"/>
    <property type="molecule type" value="Genomic_DNA"/>
</dbReference>
<dbReference type="Gene3D" id="1.10.630.10">
    <property type="entry name" value="Cytochrome P450"/>
    <property type="match status" value="1"/>
</dbReference>
<feature type="transmembrane region" description="Helical" evidence="7">
    <location>
        <begin position="6"/>
        <end position="30"/>
    </location>
</feature>
<evidence type="ECO:0000256" key="3">
    <source>
        <dbReference type="ARBA" id="ARBA00022617"/>
    </source>
</evidence>
<evidence type="ECO:0000256" key="1">
    <source>
        <dbReference type="ARBA" id="ARBA00001971"/>
    </source>
</evidence>
<dbReference type="GO" id="GO:0016705">
    <property type="term" value="F:oxidoreductase activity, acting on paired donors, with incorporation or reduction of molecular oxygen"/>
    <property type="evidence" value="ECO:0007669"/>
    <property type="project" value="InterPro"/>
</dbReference>
<dbReference type="InterPro" id="IPR050529">
    <property type="entry name" value="CYP450_sterol_14alpha_dmase"/>
</dbReference>
<dbReference type="InterPro" id="IPR036396">
    <property type="entry name" value="Cyt_P450_sf"/>
</dbReference>
<reference evidence="8" key="1">
    <citation type="journal article" date="2021" name="IMA Fungus">
        <title>Genomic characterization of three marine fungi, including Emericellopsis atlantica sp. nov. with signatures of a generalist lifestyle and marine biomass degradation.</title>
        <authorList>
            <person name="Hagestad O.C."/>
            <person name="Hou L."/>
            <person name="Andersen J.H."/>
            <person name="Hansen E.H."/>
            <person name="Altermark B."/>
            <person name="Li C."/>
            <person name="Kuhnert E."/>
            <person name="Cox R.J."/>
            <person name="Crous P.W."/>
            <person name="Spatafora J.W."/>
            <person name="Lail K."/>
            <person name="Amirebrahimi M."/>
            <person name="Lipzen A."/>
            <person name="Pangilinan J."/>
            <person name="Andreopoulos W."/>
            <person name="Hayes R.D."/>
            <person name="Ng V."/>
            <person name="Grigoriev I.V."/>
            <person name="Jackson S.A."/>
            <person name="Sutton T.D.S."/>
            <person name="Dobson A.D.W."/>
            <person name="Rama T."/>
        </authorList>
    </citation>
    <scope>NUCLEOTIDE SEQUENCE</scope>
    <source>
        <strain evidence="8">TRa018bII</strain>
    </source>
</reference>
<proteinExistence type="inferred from homology"/>
<keyword evidence="5 6" id="KW-0408">Iron</keyword>
<dbReference type="PRINTS" id="PR00465">
    <property type="entry name" value="EP450IV"/>
</dbReference>
<dbReference type="GO" id="GO:0004497">
    <property type="term" value="F:monooxygenase activity"/>
    <property type="evidence" value="ECO:0007669"/>
    <property type="project" value="InterPro"/>
</dbReference>
<dbReference type="Pfam" id="PF00067">
    <property type="entry name" value="p450"/>
    <property type="match status" value="1"/>
</dbReference>
<organism evidence="8 9">
    <name type="scientific">Amylocarpus encephaloides</name>
    <dbReference type="NCBI Taxonomy" id="45428"/>
    <lineage>
        <taxon>Eukaryota</taxon>
        <taxon>Fungi</taxon>
        <taxon>Dikarya</taxon>
        <taxon>Ascomycota</taxon>
        <taxon>Pezizomycotina</taxon>
        <taxon>Leotiomycetes</taxon>
        <taxon>Helotiales</taxon>
        <taxon>Helotiales incertae sedis</taxon>
        <taxon>Amylocarpus</taxon>
    </lineage>
</organism>